<proteinExistence type="predicted"/>
<feature type="chain" id="PRO_5032774746" evidence="2">
    <location>
        <begin position="28"/>
        <end position="307"/>
    </location>
</feature>
<dbReference type="SUPFAM" id="SSF110997">
    <property type="entry name" value="Sporulation related repeat"/>
    <property type="match status" value="1"/>
</dbReference>
<evidence type="ECO:0000313" key="5">
    <source>
        <dbReference type="Proteomes" id="UP000503308"/>
    </source>
</evidence>
<feature type="signal peptide" evidence="2">
    <location>
        <begin position="1"/>
        <end position="27"/>
    </location>
</feature>
<feature type="domain" description="SPOR" evidence="3">
    <location>
        <begin position="228"/>
        <end position="307"/>
    </location>
</feature>
<evidence type="ECO:0000256" key="2">
    <source>
        <dbReference type="SAM" id="SignalP"/>
    </source>
</evidence>
<dbReference type="InterPro" id="IPR007730">
    <property type="entry name" value="SPOR-like_dom"/>
</dbReference>
<keyword evidence="2" id="KW-0732">Signal</keyword>
<sequence length="307" mass="31454">MNSKRSSRISRCGRGVAAGFAALLTLAACDETGSFSLGGTPSATGSAGGSVSRTTGKDVESPEVFYALEKALWDGRPSLGGVWVAYPNVETPERVIIRNKENGKFVIGALFRRISNQPGPQLQLSSDAAAAIDVLAGAPVDLEVVALRKEVIVEEPPEEEVPEETTEETPDEGSEDGSAATASAAPATAATAAGDPVVAAAETAIAAPEKETATAVPSTDIVASTLPVSTLSKPFLQAATVSSQKNADRAVSDLGKAGLNASFKSESDGDSTLWRILVGPAASEAERDTMLATLKEAGFTDAYAVSK</sequence>
<dbReference type="Proteomes" id="UP000503308">
    <property type="component" value="Chromosome"/>
</dbReference>
<dbReference type="Gene3D" id="3.30.70.1070">
    <property type="entry name" value="Sporulation related repeat"/>
    <property type="match status" value="1"/>
</dbReference>
<reference evidence="4 5" key="1">
    <citation type="submission" date="2020-02" db="EMBL/GenBank/DDBJ databases">
        <title>Genome sequence of Roseobacter ponti.</title>
        <authorList>
            <person name="Hollensteiner J."/>
            <person name="Schneider D."/>
            <person name="Poehlein A."/>
            <person name="Daniel R."/>
        </authorList>
    </citation>
    <scope>NUCLEOTIDE SEQUENCE [LARGE SCALE GENOMIC DNA]</scope>
    <source>
        <strain evidence="4 5">DSM 106830</strain>
    </source>
</reference>
<dbReference type="GO" id="GO:0042834">
    <property type="term" value="F:peptidoglycan binding"/>
    <property type="evidence" value="ECO:0007669"/>
    <property type="project" value="InterPro"/>
</dbReference>
<gene>
    <name evidence="4" type="ORF">G3256_12830</name>
</gene>
<evidence type="ECO:0000256" key="1">
    <source>
        <dbReference type="SAM" id="MobiDB-lite"/>
    </source>
</evidence>
<dbReference type="PROSITE" id="PS51257">
    <property type="entry name" value="PROKAR_LIPOPROTEIN"/>
    <property type="match status" value="1"/>
</dbReference>
<feature type="compositionally biased region" description="Low complexity" evidence="1">
    <location>
        <begin position="176"/>
        <end position="189"/>
    </location>
</feature>
<dbReference type="KEGG" id="rpon:G3256_12830"/>
<dbReference type="PROSITE" id="PS51724">
    <property type="entry name" value="SPOR"/>
    <property type="match status" value="1"/>
</dbReference>
<dbReference type="Pfam" id="PF05036">
    <property type="entry name" value="SPOR"/>
    <property type="match status" value="1"/>
</dbReference>
<keyword evidence="5" id="KW-1185">Reference proteome</keyword>
<feature type="region of interest" description="Disordered" evidence="1">
    <location>
        <begin position="153"/>
        <end position="189"/>
    </location>
</feature>
<name>A0A858STF3_9RHOB</name>
<dbReference type="AlphaFoldDB" id="A0A858STF3"/>
<dbReference type="InterPro" id="IPR036680">
    <property type="entry name" value="SPOR-like_sf"/>
</dbReference>
<evidence type="ECO:0000259" key="3">
    <source>
        <dbReference type="PROSITE" id="PS51724"/>
    </source>
</evidence>
<dbReference type="RefSeq" id="WP_169641202.1">
    <property type="nucleotide sequence ID" value="NZ_CP048788.1"/>
</dbReference>
<feature type="compositionally biased region" description="Acidic residues" evidence="1">
    <location>
        <begin position="153"/>
        <end position="175"/>
    </location>
</feature>
<accession>A0A858STF3</accession>
<evidence type="ECO:0000313" key="4">
    <source>
        <dbReference type="EMBL" id="QJF51984.1"/>
    </source>
</evidence>
<dbReference type="EMBL" id="CP048788">
    <property type="protein sequence ID" value="QJF51984.1"/>
    <property type="molecule type" value="Genomic_DNA"/>
</dbReference>
<protein>
    <submittedName>
        <fullName evidence="4">SPOR domain-containing protein</fullName>
    </submittedName>
</protein>
<organism evidence="4 5">
    <name type="scientific">Roseobacter ponti</name>
    <dbReference type="NCBI Taxonomy" id="1891787"/>
    <lineage>
        <taxon>Bacteria</taxon>
        <taxon>Pseudomonadati</taxon>
        <taxon>Pseudomonadota</taxon>
        <taxon>Alphaproteobacteria</taxon>
        <taxon>Rhodobacterales</taxon>
        <taxon>Roseobacteraceae</taxon>
        <taxon>Roseobacter</taxon>
    </lineage>
</organism>